<keyword evidence="3" id="KW-1185">Reference proteome</keyword>
<name>A0AA39LDD2_SARSR</name>
<gene>
    <name evidence="2" type="ORF">NLU13_2348</name>
</gene>
<accession>A0AA39LDD2</accession>
<feature type="compositionally biased region" description="Acidic residues" evidence="1">
    <location>
        <begin position="495"/>
        <end position="543"/>
    </location>
</feature>
<evidence type="ECO:0000313" key="2">
    <source>
        <dbReference type="EMBL" id="KAK0392854.1"/>
    </source>
</evidence>
<evidence type="ECO:0000256" key="1">
    <source>
        <dbReference type="SAM" id="MobiDB-lite"/>
    </source>
</evidence>
<protein>
    <submittedName>
        <fullName evidence="2">Uncharacterized protein</fullName>
    </submittedName>
</protein>
<organism evidence="2 3">
    <name type="scientific">Sarocladium strictum</name>
    <name type="common">Black bundle disease fungus</name>
    <name type="synonym">Acremonium strictum</name>
    <dbReference type="NCBI Taxonomy" id="5046"/>
    <lineage>
        <taxon>Eukaryota</taxon>
        <taxon>Fungi</taxon>
        <taxon>Dikarya</taxon>
        <taxon>Ascomycota</taxon>
        <taxon>Pezizomycotina</taxon>
        <taxon>Sordariomycetes</taxon>
        <taxon>Hypocreomycetidae</taxon>
        <taxon>Hypocreales</taxon>
        <taxon>Sarocladiaceae</taxon>
        <taxon>Sarocladium</taxon>
    </lineage>
</organism>
<proteinExistence type="predicted"/>
<dbReference type="Pfam" id="PF08728">
    <property type="entry name" value="CRT10"/>
    <property type="match status" value="1"/>
</dbReference>
<dbReference type="AlphaFoldDB" id="A0AA39LDD2"/>
<feature type="region of interest" description="Disordered" evidence="1">
    <location>
        <begin position="438"/>
        <end position="581"/>
    </location>
</feature>
<dbReference type="InterPro" id="IPR014839">
    <property type="entry name" value="Crt10"/>
</dbReference>
<comment type="caution">
    <text evidence="2">The sequence shown here is derived from an EMBL/GenBank/DDBJ whole genome shotgun (WGS) entry which is preliminary data.</text>
</comment>
<feature type="compositionally biased region" description="Acidic residues" evidence="1">
    <location>
        <begin position="559"/>
        <end position="568"/>
    </location>
</feature>
<feature type="region of interest" description="Disordered" evidence="1">
    <location>
        <begin position="660"/>
        <end position="681"/>
    </location>
</feature>
<feature type="compositionally biased region" description="Pro residues" evidence="1">
    <location>
        <begin position="663"/>
        <end position="677"/>
    </location>
</feature>
<feature type="compositionally biased region" description="Low complexity" evidence="1">
    <location>
        <begin position="457"/>
        <end position="466"/>
    </location>
</feature>
<evidence type="ECO:0000313" key="3">
    <source>
        <dbReference type="Proteomes" id="UP001175261"/>
    </source>
</evidence>
<dbReference type="Proteomes" id="UP001175261">
    <property type="component" value="Unassembled WGS sequence"/>
</dbReference>
<dbReference type="EMBL" id="JAPDFR010000001">
    <property type="protein sequence ID" value="KAK0392854.1"/>
    <property type="molecule type" value="Genomic_DNA"/>
</dbReference>
<sequence length="973" mass="107048">MFSTPRTGGITLGKAGIQTAADRFGPEGKTAVRDRERVSFGMPPIGLETPFTWPSQDPDKPDVPAGKRSIYRTVPSMQAYRNNLTALSQTCNLYFVAYQGRIFVYRPRAVPEKLLTRFPELHLVPRKSRPNLKGALDPHRPHTINHIITGMFGEREIVVACYDSGDVVAYDVKEVWNEVLRKAEERSYAAGKGHEFPQQPHATTKPFFSDNVGRSAWGLAVHSKSRLIAVSSNLHEVTVFAMQLSTGPPQSKVAECEGCKDKAAQVKQRQRAWRIIIVLGISASNIPNIAFLDDEHGEAQKVCGMDINGKMWIADIWRPMDYCAYLTAEPTREYGRLDRGWGVVPLPVESFLVVSRMTDLLGGNPKLVDEAQLSSVVDISPLLTSITDDPYTGLRRKRPERPDRLPSFFYELMPPAVQAPSSALDAISAILNTPATSLPTAPEQGNPFSSGWTFHSGAAQGAAGSALTGGPGEINAEAENDNSTMPDLHSVSGSADDDDEVYEDEGDEGSGHEGEDDNEEDVEDEDEEDEDEEDEDEEVDPDDFVAYVPPLLQASADLEGSDDNDEDDGLYHGGPDEADEELDDVDDFFDEMMAADDFGPPEETVPHFEGPDLSQPVVTGPGPGENIGQPNTFFTTWPASAPPAAGTVGGPPPVTVFLHDPQAHPPPNPPAAGPAPGQPSFLSTLLESLDWEPTIAAMTKHVEELRKRDSEGAAMHAVKHKPREKKRLPALSSCCRARYLATDSGPLFLPMIYLPHEGSTTEPGGVSLKHTKINRREWLLKNLPLSDISRRYRFLTTYATDVVLLAPESRHIGTQVKIPEIRCTDAIPKPFCDVPTHARMYFQATDRLSILLQIPELCLLVIGSATGRVLLVTPTRMEGPNRAVYGDAWEYGFRVEAVLPRKSDEIKQGKLMSRRPLYGVAVGPAMYESEGGGSDAARPMGPKRFRVVLHYRHHEIWTYEVGRDKHEGRLCIF</sequence>
<reference evidence="2" key="1">
    <citation type="submission" date="2022-10" db="EMBL/GenBank/DDBJ databases">
        <title>Determination and structural analysis of whole genome sequence of Sarocladium strictum F4-1.</title>
        <authorList>
            <person name="Hu L."/>
            <person name="Jiang Y."/>
        </authorList>
    </citation>
    <scope>NUCLEOTIDE SEQUENCE</scope>
    <source>
        <strain evidence="2">F4-1</strain>
    </source>
</reference>